<keyword evidence="5 6" id="KW-0472">Membrane</keyword>
<evidence type="ECO:0000259" key="7">
    <source>
        <dbReference type="Pfam" id="PF02687"/>
    </source>
</evidence>
<accession>A0A1N6DJL7</accession>
<dbReference type="Pfam" id="PF12704">
    <property type="entry name" value="MacB_PCD"/>
    <property type="match status" value="2"/>
</dbReference>
<evidence type="ECO:0000256" key="4">
    <source>
        <dbReference type="ARBA" id="ARBA00022989"/>
    </source>
</evidence>
<feature type="domain" description="ABC3 transporter permease C-terminal" evidence="7">
    <location>
        <begin position="680"/>
        <end position="792"/>
    </location>
</feature>
<dbReference type="OrthoDB" id="1451596at2"/>
<feature type="domain" description="MacB-like periplasmic core" evidence="8">
    <location>
        <begin position="438"/>
        <end position="645"/>
    </location>
</feature>
<dbReference type="Proteomes" id="UP000185003">
    <property type="component" value="Unassembled WGS sequence"/>
</dbReference>
<dbReference type="EMBL" id="FSRA01000001">
    <property type="protein sequence ID" value="SIN70960.1"/>
    <property type="molecule type" value="Genomic_DNA"/>
</dbReference>
<dbReference type="InterPro" id="IPR050250">
    <property type="entry name" value="Macrolide_Exporter_MacB"/>
</dbReference>
<name>A0A1N6DJL7_9BACT</name>
<dbReference type="GO" id="GO:0005886">
    <property type="term" value="C:plasma membrane"/>
    <property type="evidence" value="ECO:0007669"/>
    <property type="project" value="UniProtKB-SubCell"/>
</dbReference>
<keyword evidence="2" id="KW-1003">Cell membrane</keyword>
<dbReference type="InterPro" id="IPR003838">
    <property type="entry name" value="ABC3_permease_C"/>
</dbReference>
<gene>
    <name evidence="9" type="ORF">SAMN04488055_0819</name>
</gene>
<evidence type="ECO:0000313" key="9">
    <source>
        <dbReference type="EMBL" id="SIN70960.1"/>
    </source>
</evidence>
<dbReference type="PANTHER" id="PTHR30572">
    <property type="entry name" value="MEMBRANE COMPONENT OF TRANSPORTER-RELATED"/>
    <property type="match status" value="1"/>
</dbReference>
<reference evidence="9 10" key="1">
    <citation type="submission" date="2016-11" db="EMBL/GenBank/DDBJ databases">
        <authorList>
            <person name="Jaros S."/>
            <person name="Januszkiewicz K."/>
            <person name="Wedrychowicz H."/>
        </authorList>
    </citation>
    <scope>NUCLEOTIDE SEQUENCE [LARGE SCALE GENOMIC DNA]</scope>
    <source>
        <strain evidence="9 10">DSM 24787</strain>
    </source>
</reference>
<feature type="transmembrane region" description="Helical" evidence="6">
    <location>
        <begin position="329"/>
        <end position="355"/>
    </location>
</feature>
<dbReference type="PANTHER" id="PTHR30572:SF18">
    <property type="entry name" value="ABC-TYPE MACROLIDE FAMILY EXPORT SYSTEM PERMEASE COMPONENT 2"/>
    <property type="match status" value="1"/>
</dbReference>
<evidence type="ECO:0000259" key="8">
    <source>
        <dbReference type="Pfam" id="PF12704"/>
    </source>
</evidence>
<feature type="transmembrane region" description="Helical" evidence="6">
    <location>
        <begin position="282"/>
        <end position="304"/>
    </location>
</feature>
<dbReference type="RefSeq" id="WP_074238026.1">
    <property type="nucleotide sequence ID" value="NZ_FSRA01000001.1"/>
</dbReference>
<dbReference type="AlphaFoldDB" id="A0A1N6DJL7"/>
<feature type="transmembrane region" description="Helical" evidence="6">
    <location>
        <begin position="720"/>
        <end position="746"/>
    </location>
</feature>
<feature type="transmembrane region" description="Helical" evidence="6">
    <location>
        <begin position="21"/>
        <end position="42"/>
    </location>
</feature>
<protein>
    <submittedName>
        <fullName evidence="9">ABC-type antimicrobial peptide transport system, permease component</fullName>
    </submittedName>
</protein>
<evidence type="ECO:0000256" key="6">
    <source>
        <dbReference type="SAM" id="Phobius"/>
    </source>
</evidence>
<feature type="transmembrane region" description="Helical" evidence="6">
    <location>
        <begin position="758"/>
        <end position="782"/>
    </location>
</feature>
<evidence type="ECO:0000256" key="3">
    <source>
        <dbReference type="ARBA" id="ARBA00022692"/>
    </source>
</evidence>
<proteinExistence type="predicted"/>
<comment type="subcellular location">
    <subcellularLocation>
        <location evidence="1">Cell membrane</location>
        <topology evidence="1">Multi-pass membrane protein</topology>
    </subcellularLocation>
</comment>
<dbReference type="GO" id="GO:0022857">
    <property type="term" value="F:transmembrane transporter activity"/>
    <property type="evidence" value="ECO:0007669"/>
    <property type="project" value="TreeGrafter"/>
</dbReference>
<evidence type="ECO:0000256" key="5">
    <source>
        <dbReference type="ARBA" id="ARBA00023136"/>
    </source>
</evidence>
<feature type="domain" description="ABC3 transporter permease C-terminal" evidence="7">
    <location>
        <begin position="289"/>
        <end position="399"/>
    </location>
</feature>
<sequence>MLLNYVKIAQRNILKNRFYSLLNITGLATGITFAMLIMAYVWSELQVNTTLKNAPNQYIIQSKWKDANMGFELATIGPLAKALKEQYPTLVKNYYRWDGVTTNAAVGEKKFRQGVQIGDSTFLTMYGFKVLQGDAATALNAPYSMVVTETMAKKYFGSADALGKTMSLENFSGDKHDFQVTAVIRINGKNSVTSLTDQNENGIYLSPKAFPFFGRDMESWNNPYIVGMLELQDGVTAAQLAQPMAVLIKQNTPAQVSDNVQPYVVALKDYYLQKDNRLVSRMLYTLSGVALFILLMAVINFINISVSRSSSRMKEIGVRKVLGSLRKQLIWQFLIESTILVFISAILAFVLYLALKNTFGQILNRTLPSLDEFPLYFIAFPLLLICLTGLAAGLYPAFVLSSLKSVDSLKGTLKSVKENVVLRKSLVAFQFFTAAIVLIGAFIITKQIQLFFSRNIGYDKEYVVSAQVPRDWTPKGVNQMQSLRTQFAAMPEVKGVTLSFEIPDGGNSGNLNVYRGTADSTTAVASYMLSTDEYYADTYGIPMAAGKYFNEPDLYTDSSKVVINEKMATSLGWKLPADAIGQKVKLVGNNGLFTIAGVTKDFHFSSMQQAVQPIIFINVRSANIFRYFSFKLKGSDAIPALQRKWAALIPGAPFEYKFTDDILANMYQTEVQLKQAAYTATILSFIIVLLGVTGMISLSIQKRRKEIGIRKVLGSSINGIVTLFVKEFVVVILVAGLVACPVAYIIMQRWLNDYVYRIDITVLPFIITLFVLLVITTVLIVLQTVKAASANPVNSLRSE</sequence>
<keyword evidence="4 6" id="KW-1133">Transmembrane helix</keyword>
<dbReference type="InterPro" id="IPR025857">
    <property type="entry name" value="MacB_PCD"/>
</dbReference>
<dbReference type="Pfam" id="PF02687">
    <property type="entry name" value="FtsX"/>
    <property type="match status" value="2"/>
</dbReference>
<feature type="domain" description="MacB-like periplasmic core" evidence="8">
    <location>
        <begin position="20"/>
        <end position="242"/>
    </location>
</feature>
<keyword evidence="3 6" id="KW-0812">Transmembrane</keyword>
<organism evidence="9 10">
    <name type="scientific">Chitinophaga niabensis</name>
    <dbReference type="NCBI Taxonomy" id="536979"/>
    <lineage>
        <taxon>Bacteria</taxon>
        <taxon>Pseudomonadati</taxon>
        <taxon>Bacteroidota</taxon>
        <taxon>Chitinophagia</taxon>
        <taxon>Chitinophagales</taxon>
        <taxon>Chitinophagaceae</taxon>
        <taxon>Chitinophaga</taxon>
    </lineage>
</organism>
<keyword evidence="10" id="KW-1185">Reference proteome</keyword>
<evidence type="ECO:0000313" key="10">
    <source>
        <dbReference type="Proteomes" id="UP000185003"/>
    </source>
</evidence>
<feature type="transmembrane region" description="Helical" evidence="6">
    <location>
        <begin position="421"/>
        <end position="444"/>
    </location>
</feature>
<evidence type="ECO:0000256" key="1">
    <source>
        <dbReference type="ARBA" id="ARBA00004651"/>
    </source>
</evidence>
<feature type="transmembrane region" description="Helical" evidence="6">
    <location>
        <begin position="676"/>
        <end position="700"/>
    </location>
</feature>
<evidence type="ECO:0000256" key="2">
    <source>
        <dbReference type="ARBA" id="ARBA00022475"/>
    </source>
</evidence>
<feature type="transmembrane region" description="Helical" evidence="6">
    <location>
        <begin position="375"/>
        <end position="400"/>
    </location>
</feature>
<dbReference type="STRING" id="536979.SAMN04488055_0819"/>